<evidence type="ECO:0000256" key="1">
    <source>
        <dbReference type="SAM" id="MobiDB-lite"/>
    </source>
</evidence>
<dbReference type="AlphaFoldDB" id="A0A4S8QHE2"/>
<feature type="region of interest" description="Disordered" evidence="1">
    <location>
        <begin position="1"/>
        <end position="78"/>
    </location>
</feature>
<dbReference type="Proteomes" id="UP000308671">
    <property type="component" value="Unassembled WGS sequence"/>
</dbReference>
<name>A0A4S8QHE2_9HELO</name>
<evidence type="ECO:0000313" key="2">
    <source>
        <dbReference type="EMBL" id="THV43928.1"/>
    </source>
</evidence>
<sequence>MPQPAQASGSSRPHKQSTSAKAPAAKIPTTIVKKTAGDNVNTDLQEKKLTSEQRKEKNAATTILKHFRSYQKKKSEKE</sequence>
<reference evidence="2 3" key="1">
    <citation type="submission" date="2017-12" db="EMBL/GenBank/DDBJ databases">
        <title>Comparative genomics of Botrytis spp.</title>
        <authorList>
            <person name="Valero-Jimenez C.A."/>
            <person name="Tapia P."/>
            <person name="Veloso J."/>
            <person name="Silva-Moreno E."/>
            <person name="Staats M."/>
            <person name="Valdes J.H."/>
            <person name="Van Kan J.A.L."/>
        </authorList>
    </citation>
    <scope>NUCLEOTIDE SEQUENCE [LARGE SCALE GENOMIC DNA]</scope>
    <source>
        <strain evidence="2 3">MUCL435</strain>
    </source>
</reference>
<comment type="caution">
    <text evidence="2">The sequence shown here is derived from an EMBL/GenBank/DDBJ whole genome shotgun (WGS) entry which is preliminary data.</text>
</comment>
<organism evidence="2 3">
    <name type="scientific">Botrytis galanthina</name>
    <dbReference type="NCBI Taxonomy" id="278940"/>
    <lineage>
        <taxon>Eukaryota</taxon>
        <taxon>Fungi</taxon>
        <taxon>Dikarya</taxon>
        <taxon>Ascomycota</taxon>
        <taxon>Pezizomycotina</taxon>
        <taxon>Leotiomycetes</taxon>
        <taxon>Helotiales</taxon>
        <taxon>Sclerotiniaceae</taxon>
        <taxon>Botrytis</taxon>
    </lineage>
</organism>
<gene>
    <name evidence="2" type="ORF">BGAL_0808g00010</name>
</gene>
<proteinExistence type="predicted"/>
<evidence type="ECO:0000313" key="3">
    <source>
        <dbReference type="Proteomes" id="UP000308671"/>
    </source>
</evidence>
<accession>A0A4S8QHE2</accession>
<protein>
    <submittedName>
        <fullName evidence="2">Uncharacterized protein</fullName>
    </submittedName>
</protein>
<keyword evidence="3" id="KW-1185">Reference proteome</keyword>
<feature type="compositionally biased region" description="Polar residues" evidence="1">
    <location>
        <begin position="1"/>
        <end position="20"/>
    </location>
</feature>
<feature type="compositionally biased region" description="Basic and acidic residues" evidence="1">
    <location>
        <begin position="44"/>
        <end position="58"/>
    </location>
</feature>
<dbReference type="EMBL" id="PQXL01000803">
    <property type="protein sequence ID" value="THV43928.1"/>
    <property type="molecule type" value="Genomic_DNA"/>
</dbReference>